<dbReference type="AlphaFoldDB" id="A0A0L0H4W9"/>
<dbReference type="GeneID" id="27691761"/>
<name>A0A0L0H4W9_SPIPD</name>
<reference evidence="9 10" key="1">
    <citation type="submission" date="2009-08" db="EMBL/GenBank/DDBJ databases">
        <title>The Genome Sequence of Spizellomyces punctatus strain DAOM BR117.</title>
        <authorList>
            <consortium name="The Broad Institute Genome Sequencing Platform"/>
            <person name="Russ C."/>
            <person name="Cuomo C."/>
            <person name="Shea T."/>
            <person name="Young S.K."/>
            <person name="Zeng Q."/>
            <person name="Koehrsen M."/>
            <person name="Haas B."/>
            <person name="Borodovsky M."/>
            <person name="Guigo R."/>
            <person name="Alvarado L."/>
            <person name="Berlin A."/>
            <person name="Bochicchio J."/>
            <person name="Borenstein D."/>
            <person name="Chapman S."/>
            <person name="Chen Z."/>
            <person name="Engels R."/>
            <person name="Freedman E."/>
            <person name="Gellesch M."/>
            <person name="Goldberg J."/>
            <person name="Griggs A."/>
            <person name="Gujja S."/>
            <person name="Heiman D."/>
            <person name="Hepburn T."/>
            <person name="Howarth C."/>
            <person name="Jen D."/>
            <person name="Larson L."/>
            <person name="Lewis B."/>
            <person name="Mehta T."/>
            <person name="Park D."/>
            <person name="Pearson M."/>
            <person name="Roberts A."/>
            <person name="Saif S."/>
            <person name="Shenoy N."/>
            <person name="Sisk P."/>
            <person name="Stolte C."/>
            <person name="Sykes S."/>
            <person name="Thomson T."/>
            <person name="Walk T."/>
            <person name="White J."/>
            <person name="Yandava C."/>
            <person name="Burger G."/>
            <person name="Gray M.W."/>
            <person name="Holland P.W.H."/>
            <person name="King N."/>
            <person name="Lang F.B.F."/>
            <person name="Roger A.J."/>
            <person name="Ruiz-Trillo I."/>
            <person name="Lander E."/>
            <person name="Nusbaum C."/>
        </authorList>
    </citation>
    <scope>NUCLEOTIDE SEQUENCE [LARGE SCALE GENOMIC DNA]</scope>
    <source>
        <strain evidence="9 10">DAOM BR117</strain>
    </source>
</reference>
<dbReference type="RefSeq" id="XP_016604054.1">
    <property type="nucleotide sequence ID" value="XM_016756757.1"/>
</dbReference>
<sequence>MDISTSLPELLDPSLWVYKSEGNANIVLSYAGSDPKYAGIVLRVRKTQNERGIVSEDGDIFSLEHEHDFQRHIISKLINSCYISQMQLIRVTPTFLIALSNSLSTVRPPSRQHKDLDTSQPWAALMSDHTIVPELQINDRAHAESNPETHGLESSESLPKVIAVEIKPKWGFLPVSPVINPAHSVKYTTCRYCMHQHWKGRKHEHHIQSSFCPLDLYSKDPQRVRTSLKSLLRSPQNNLKLFVDGMPIMLGQGQSIDKSFSVLESFFRRIVGESEAPNVAGVDHLVDLLTTIIVSDSLLQMLKYHQQNLDQYDIEGIFPWYDKLELDTKLHDPSIAEWNEIVQTYLRRISSPDAEMPRDWAECSLTEQLHYIYEFVLSATLKDCSVIITLWPEAEEDSYGRIRCDPGEGEGTIQLPSSTRLLRYKIRIVDIDPKRLGKIPSYFALDQNIVRHFRTLNVHKDCSLQSFTFP</sequence>
<dbReference type="GO" id="GO:0005634">
    <property type="term" value="C:nucleus"/>
    <property type="evidence" value="ECO:0007669"/>
    <property type="project" value="TreeGrafter"/>
</dbReference>
<organism evidence="9 10">
    <name type="scientific">Spizellomyces punctatus (strain DAOM BR117)</name>
    <dbReference type="NCBI Taxonomy" id="645134"/>
    <lineage>
        <taxon>Eukaryota</taxon>
        <taxon>Fungi</taxon>
        <taxon>Fungi incertae sedis</taxon>
        <taxon>Chytridiomycota</taxon>
        <taxon>Chytridiomycota incertae sedis</taxon>
        <taxon>Chytridiomycetes</taxon>
        <taxon>Spizellomycetales</taxon>
        <taxon>Spizellomycetaceae</taxon>
        <taxon>Spizellomyces</taxon>
    </lineage>
</organism>
<dbReference type="Gene3D" id="3.30.200.110">
    <property type="entry name" value="Inositol-pentakisphosphate 2-kinase, N-lobe"/>
    <property type="match status" value="1"/>
</dbReference>
<keyword evidence="5 8" id="KW-0547">Nucleotide-binding</keyword>
<comment type="function">
    <text evidence="8">Phosphorylates Ins(1,3,4,5,6)P5 at position 2 to form Ins(1,2,3,4,5,6)P6 (InsP6 or phytate).</text>
</comment>
<dbReference type="VEuPathDB" id="FungiDB:SPPG_08610"/>
<keyword evidence="7 8" id="KW-0067">ATP-binding</keyword>
<protein>
    <recommendedName>
        <fullName evidence="3 8">Inositol-pentakisphosphate 2-kinase</fullName>
        <ecNumber evidence="2 8">2.7.1.158</ecNumber>
    </recommendedName>
</protein>
<dbReference type="OrthoDB" id="272370at2759"/>
<dbReference type="OMA" id="WKYISEG"/>
<evidence type="ECO:0000256" key="8">
    <source>
        <dbReference type="RuleBase" id="RU364126"/>
    </source>
</evidence>
<dbReference type="EMBL" id="KQ257472">
    <property type="protein sequence ID" value="KNC96014.1"/>
    <property type="molecule type" value="Genomic_DNA"/>
</dbReference>
<evidence type="ECO:0000256" key="6">
    <source>
        <dbReference type="ARBA" id="ARBA00022777"/>
    </source>
</evidence>
<evidence type="ECO:0000256" key="2">
    <source>
        <dbReference type="ARBA" id="ARBA00012023"/>
    </source>
</evidence>
<dbReference type="PANTHER" id="PTHR14456:SF2">
    <property type="entry name" value="INOSITOL-PENTAKISPHOSPHATE 2-KINASE"/>
    <property type="match status" value="1"/>
</dbReference>
<dbReference type="Pfam" id="PF06090">
    <property type="entry name" value="Ins_P5_2-kin"/>
    <property type="match status" value="1"/>
</dbReference>
<dbReference type="InterPro" id="IPR009286">
    <property type="entry name" value="Ins_P5_2-kin"/>
</dbReference>
<evidence type="ECO:0000256" key="5">
    <source>
        <dbReference type="ARBA" id="ARBA00022741"/>
    </source>
</evidence>
<dbReference type="GO" id="GO:0035299">
    <property type="term" value="F:inositol-1,3,4,5,6-pentakisphosphate 2-kinase activity"/>
    <property type="evidence" value="ECO:0007669"/>
    <property type="project" value="UniProtKB-EC"/>
</dbReference>
<dbReference type="STRING" id="645134.A0A0L0H4W9"/>
<keyword evidence="4 8" id="KW-0808">Transferase</keyword>
<evidence type="ECO:0000313" key="10">
    <source>
        <dbReference type="Proteomes" id="UP000053201"/>
    </source>
</evidence>
<dbReference type="PANTHER" id="PTHR14456">
    <property type="entry name" value="INOSITOL POLYPHOSPHATE KINASE 1"/>
    <property type="match status" value="1"/>
</dbReference>
<evidence type="ECO:0000256" key="1">
    <source>
        <dbReference type="ARBA" id="ARBA00001774"/>
    </source>
</evidence>
<dbReference type="GO" id="GO:0032958">
    <property type="term" value="P:inositol phosphate biosynthetic process"/>
    <property type="evidence" value="ECO:0007669"/>
    <property type="project" value="TreeGrafter"/>
</dbReference>
<evidence type="ECO:0000256" key="7">
    <source>
        <dbReference type="ARBA" id="ARBA00022840"/>
    </source>
</evidence>
<dbReference type="Proteomes" id="UP000053201">
    <property type="component" value="Unassembled WGS sequence"/>
</dbReference>
<comment type="catalytic activity">
    <reaction evidence="1 8">
        <text>1D-myo-inositol 1,3,4,5,6-pentakisphosphate + ATP = 1D-myo-inositol hexakisphosphate + ADP + H(+)</text>
        <dbReference type="Rhea" id="RHEA:20313"/>
        <dbReference type="ChEBI" id="CHEBI:15378"/>
        <dbReference type="ChEBI" id="CHEBI:30616"/>
        <dbReference type="ChEBI" id="CHEBI:57733"/>
        <dbReference type="ChEBI" id="CHEBI:58130"/>
        <dbReference type="ChEBI" id="CHEBI:456216"/>
        <dbReference type="EC" id="2.7.1.158"/>
    </reaction>
</comment>
<dbReference type="eggNOG" id="KOG4749">
    <property type="taxonomic scope" value="Eukaryota"/>
</dbReference>
<dbReference type="GO" id="GO:0005524">
    <property type="term" value="F:ATP binding"/>
    <property type="evidence" value="ECO:0007669"/>
    <property type="project" value="UniProtKB-KW"/>
</dbReference>
<dbReference type="EC" id="2.7.1.158" evidence="2 8"/>
<evidence type="ECO:0000256" key="3">
    <source>
        <dbReference type="ARBA" id="ARBA00014846"/>
    </source>
</evidence>
<comment type="domain">
    <text evidence="8">The EXKPK motif is conserved in inositol-pentakisphosphate 2-kinases of both family 1 and 2.</text>
</comment>
<evidence type="ECO:0000313" key="9">
    <source>
        <dbReference type="EMBL" id="KNC96014.1"/>
    </source>
</evidence>
<keyword evidence="6 8" id="KW-0418">Kinase</keyword>
<accession>A0A0L0H4W9</accession>
<evidence type="ECO:0000256" key="4">
    <source>
        <dbReference type="ARBA" id="ARBA00022679"/>
    </source>
</evidence>
<gene>
    <name evidence="9" type="ORF">SPPG_08610</name>
</gene>
<dbReference type="InParanoid" id="A0A0L0H4W9"/>
<dbReference type="InterPro" id="IPR043001">
    <property type="entry name" value="IP5_2-K_N_lobe"/>
</dbReference>
<proteinExistence type="predicted"/>
<keyword evidence="10" id="KW-1185">Reference proteome</keyword>